<dbReference type="GO" id="GO:0016833">
    <property type="term" value="F:oxo-acid-lyase activity"/>
    <property type="evidence" value="ECO:0007669"/>
    <property type="project" value="UniProtKB-ARBA"/>
</dbReference>
<sequence length="271" mass="29802">GAYDPISARVVQSLGFPAVYTGGYITGAHTTITEPLLGLTDQVEVAQRVVRAVDLPVIADAGTGFGDPLHVMRCVREFETAGIAGIHIEDQVYPKRASYHKGLEHIAPLDEFQERISYALRARQDNDFLIIGRTDAFSAVEGSPEELVRRGHALKELGVDAVMPRGVRKREDLDFFRKNVPDVPLLVIAGADDISVQEYEELGYQIIIYATTAIVSTVHALLNTYTSLKETGLTNFNEQQVAEIRSQVEALIDLPAYYEVEAATTERRSAG</sequence>
<dbReference type="SUPFAM" id="SSF51621">
    <property type="entry name" value="Phosphoenolpyruvate/pyruvate domain"/>
    <property type="match status" value="1"/>
</dbReference>
<organism evidence="1 2">
    <name type="scientific">Candidatus Entotheonella gemina</name>
    <dbReference type="NCBI Taxonomy" id="1429439"/>
    <lineage>
        <taxon>Bacteria</taxon>
        <taxon>Pseudomonadati</taxon>
        <taxon>Nitrospinota/Tectimicrobiota group</taxon>
        <taxon>Candidatus Tectimicrobiota</taxon>
        <taxon>Candidatus Entotheonellia</taxon>
        <taxon>Candidatus Entotheonellales</taxon>
        <taxon>Candidatus Entotheonellaceae</taxon>
        <taxon>Candidatus Entotheonella</taxon>
    </lineage>
</organism>
<dbReference type="InterPro" id="IPR015813">
    <property type="entry name" value="Pyrv/PenolPyrv_kinase-like_dom"/>
</dbReference>
<keyword evidence="2" id="KW-1185">Reference proteome</keyword>
<dbReference type="Pfam" id="PF13714">
    <property type="entry name" value="PEP_mutase"/>
    <property type="match status" value="1"/>
</dbReference>
<dbReference type="PANTHER" id="PTHR42905">
    <property type="entry name" value="PHOSPHOENOLPYRUVATE CARBOXYLASE"/>
    <property type="match status" value="1"/>
</dbReference>
<evidence type="ECO:0000313" key="1">
    <source>
        <dbReference type="EMBL" id="ETX00179.1"/>
    </source>
</evidence>
<gene>
    <name evidence="1" type="ORF">ETSY2_39585</name>
</gene>
<name>W4LQ29_9BACT</name>
<dbReference type="InterPro" id="IPR040442">
    <property type="entry name" value="Pyrv_kinase-like_dom_sf"/>
</dbReference>
<accession>W4LQ29</accession>
<protein>
    <recommendedName>
        <fullName evidence="3">Carboxyvinyl-carboxyphosphonate phosphorylmutase</fullName>
    </recommendedName>
</protein>
<dbReference type="InterPro" id="IPR039556">
    <property type="entry name" value="ICL/PEPM"/>
</dbReference>
<reference evidence="1 2" key="1">
    <citation type="journal article" date="2014" name="Nature">
        <title>An environmental bacterial taxon with a large and distinct metabolic repertoire.</title>
        <authorList>
            <person name="Wilson M.C."/>
            <person name="Mori T."/>
            <person name="Ruckert C."/>
            <person name="Uria A.R."/>
            <person name="Helf M.J."/>
            <person name="Takada K."/>
            <person name="Gernert C."/>
            <person name="Steffens U.A."/>
            <person name="Heycke N."/>
            <person name="Schmitt S."/>
            <person name="Rinke C."/>
            <person name="Helfrich E.J."/>
            <person name="Brachmann A.O."/>
            <person name="Gurgui C."/>
            <person name="Wakimoto T."/>
            <person name="Kracht M."/>
            <person name="Crusemann M."/>
            <person name="Hentschel U."/>
            <person name="Abe I."/>
            <person name="Matsunaga S."/>
            <person name="Kalinowski J."/>
            <person name="Takeyama H."/>
            <person name="Piel J."/>
        </authorList>
    </citation>
    <scope>NUCLEOTIDE SEQUENCE [LARGE SCALE GENOMIC DNA]</scope>
    <source>
        <strain evidence="2">TSY2</strain>
    </source>
</reference>
<dbReference type="EMBL" id="AZHX01001758">
    <property type="protein sequence ID" value="ETX00179.1"/>
    <property type="molecule type" value="Genomic_DNA"/>
</dbReference>
<evidence type="ECO:0008006" key="3">
    <source>
        <dbReference type="Google" id="ProtNLM"/>
    </source>
</evidence>
<proteinExistence type="predicted"/>
<dbReference type="HOGENOM" id="CLU_1024871_0_0_7"/>
<dbReference type="AlphaFoldDB" id="W4LQ29"/>
<evidence type="ECO:0000313" key="2">
    <source>
        <dbReference type="Proteomes" id="UP000019140"/>
    </source>
</evidence>
<comment type="caution">
    <text evidence="1">The sequence shown here is derived from an EMBL/GenBank/DDBJ whole genome shotgun (WGS) entry which is preliminary data.</text>
</comment>
<feature type="non-terminal residue" evidence="1">
    <location>
        <position position="1"/>
    </location>
</feature>
<dbReference type="Gene3D" id="3.20.20.60">
    <property type="entry name" value="Phosphoenolpyruvate-binding domains"/>
    <property type="match status" value="1"/>
</dbReference>
<dbReference type="PANTHER" id="PTHR42905:SF5">
    <property type="entry name" value="CARBOXYVINYL-CARBOXYPHOSPHONATE PHOSPHORYLMUTASE, CHLOROPLASTIC"/>
    <property type="match status" value="1"/>
</dbReference>
<dbReference type="Proteomes" id="UP000019140">
    <property type="component" value="Unassembled WGS sequence"/>
</dbReference>
<dbReference type="CDD" id="cd00377">
    <property type="entry name" value="ICL_PEPM"/>
    <property type="match status" value="1"/>
</dbReference>